<keyword evidence="3" id="KW-1185">Reference proteome</keyword>
<dbReference type="Gene3D" id="3.90.1570.10">
    <property type="entry name" value="tt1808, chain A"/>
    <property type="match status" value="1"/>
</dbReference>
<dbReference type="InterPro" id="IPR012296">
    <property type="entry name" value="Nuclease_put_TT1808"/>
</dbReference>
<gene>
    <name evidence="2" type="ORF">CKO42_15055</name>
</gene>
<feature type="domain" description="Putative restriction endonuclease" evidence="1">
    <location>
        <begin position="10"/>
        <end position="167"/>
    </location>
</feature>
<evidence type="ECO:0000313" key="3">
    <source>
        <dbReference type="Proteomes" id="UP001138768"/>
    </source>
</evidence>
<comment type="caution">
    <text evidence="2">The sequence shown here is derived from an EMBL/GenBank/DDBJ whole genome shotgun (WGS) entry which is preliminary data.</text>
</comment>
<dbReference type="SUPFAM" id="SSF52980">
    <property type="entry name" value="Restriction endonuclease-like"/>
    <property type="match status" value="1"/>
</dbReference>
<dbReference type="PANTHER" id="PTHR34107:SF4">
    <property type="entry name" value="SLL1222 PROTEIN"/>
    <property type="match status" value="1"/>
</dbReference>
<dbReference type="PANTHER" id="PTHR34107">
    <property type="entry name" value="SLL0198 PROTEIN-RELATED"/>
    <property type="match status" value="1"/>
</dbReference>
<dbReference type="EMBL" id="NRRY01000025">
    <property type="protein sequence ID" value="MBK1619735.1"/>
    <property type="molecule type" value="Genomic_DNA"/>
</dbReference>
<organism evidence="2 3">
    <name type="scientific">Lamprobacter modestohalophilus</name>
    <dbReference type="NCBI Taxonomy" id="1064514"/>
    <lineage>
        <taxon>Bacteria</taxon>
        <taxon>Pseudomonadati</taxon>
        <taxon>Pseudomonadota</taxon>
        <taxon>Gammaproteobacteria</taxon>
        <taxon>Chromatiales</taxon>
        <taxon>Chromatiaceae</taxon>
        <taxon>Lamprobacter</taxon>
    </lineage>
</organism>
<evidence type="ECO:0000259" key="1">
    <source>
        <dbReference type="Pfam" id="PF05685"/>
    </source>
</evidence>
<proteinExistence type="predicted"/>
<name>A0A9X0W9Z2_9GAMM</name>
<protein>
    <recommendedName>
        <fullName evidence="1">Putative restriction endonuclease domain-containing protein</fullName>
    </recommendedName>
</protein>
<dbReference type="Pfam" id="PF05685">
    <property type="entry name" value="Uma2"/>
    <property type="match status" value="1"/>
</dbReference>
<dbReference type="RefSeq" id="WP_200245674.1">
    <property type="nucleotide sequence ID" value="NZ_JAXUFI010000001.1"/>
</dbReference>
<evidence type="ECO:0000313" key="2">
    <source>
        <dbReference type="EMBL" id="MBK1619735.1"/>
    </source>
</evidence>
<sequence>MQHAYKQTLYEQLETLPGGLTGEILNGQLHTQPRPAGPHAKAESELTYDLVGSYGRGRGGPGGWWIIVEPEIHFITDTEVTVPDLAGWRKERMPQIPEGHRFEVVPDWICEILSPSTESKDRHIKMPIYAHYGVAYAWLVDPKQRTLEAYGLDSGEWRLLAEVAGNDCIAVAPFDALKLELVVL</sequence>
<dbReference type="InterPro" id="IPR011335">
    <property type="entry name" value="Restrct_endonuc-II-like"/>
</dbReference>
<dbReference type="InterPro" id="IPR008538">
    <property type="entry name" value="Uma2"/>
</dbReference>
<dbReference type="CDD" id="cd06260">
    <property type="entry name" value="DUF820-like"/>
    <property type="match status" value="1"/>
</dbReference>
<reference evidence="2 3" key="1">
    <citation type="journal article" date="2020" name="Microorganisms">
        <title>Osmotic Adaptation and Compatible Solute Biosynthesis of Phototrophic Bacteria as Revealed from Genome Analyses.</title>
        <authorList>
            <person name="Imhoff J.F."/>
            <person name="Rahn T."/>
            <person name="Kunzel S."/>
            <person name="Keller A."/>
            <person name="Neulinger S.C."/>
        </authorList>
    </citation>
    <scope>NUCLEOTIDE SEQUENCE [LARGE SCALE GENOMIC DNA]</scope>
    <source>
        <strain evidence="2 3">DSM 25653</strain>
    </source>
</reference>
<accession>A0A9X0W9Z2</accession>
<dbReference type="AlphaFoldDB" id="A0A9X0W9Z2"/>
<dbReference type="Proteomes" id="UP001138768">
    <property type="component" value="Unassembled WGS sequence"/>
</dbReference>